<feature type="transmembrane region" description="Helical" evidence="6">
    <location>
        <begin position="276"/>
        <end position="292"/>
    </location>
</feature>
<feature type="domain" description="EamA" evidence="7">
    <location>
        <begin position="19"/>
        <end position="149"/>
    </location>
</feature>
<sequence>MQEPVGWRAWWARGRLPFLLAFTVVAFSAIEVVANPIRHRLEPAVMTFWRFLLGVACLVPAWLAAPRREPARLSLGDLLRLWGLGGLNIIVAMGAHAVCIKFAKASTAAILIAANPLATNLFAWLLLGEPMGWRRLVALLIGFAGVTLVAARPTPGADTPFGIAMGLVGLTGFALYTVLSKGIVQRLGSLRVTVLSFTLGVATYLPILLWLDLPVRPPADLWPRLLVLGVVVSGLGYITFFKALAALPAGRTSLLFFCKPPVAIGLAWAFLGEQPVPAALAGTVLVMFGIAFDRTPGPPDSAGPTTKEDTP</sequence>
<feature type="transmembrane region" description="Helical" evidence="6">
    <location>
        <begin position="253"/>
        <end position="270"/>
    </location>
</feature>
<feature type="transmembrane region" description="Helical" evidence="6">
    <location>
        <begin position="78"/>
        <end position="103"/>
    </location>
</feature>
<gene>
    <name evidence="8" type="ORF">OZSIB_3612</name>
</gene>
<dbReference type="SUPFAM" id="SSF103481">
    <property type="entry name" value="Multidrug resistance efflux transporter EmrE"/>
    <property type="match status" value="2"/>
</dbReference>
<dbReference type="AlphaFoldDB" id="A0A367ZPQ0"/>
<dbReference type="PANTHER" id="PTHR32322:SF2">
    <property type="entry name" value="EAMA DOMAIN-CONTAINING PROTEIN"/>
    <property type="match status" value="1"/>
</dbReference>
<evidence type="ECO:0000256" key="4">
    <source>
        <dbReference type="ARBA" id="ARBA00022989"/>
    </source>
</evidence>
<dbReference type="InterPro" id="IPR037185">
    <property type="entry name" value="EmrE-like"/>
</dbReference>
<dbReference type="Pfam" id="PF00892">
    <property type="entry name" value="EamA"/>
    <property type="match status" value="2"/>
</dbReference>
<dbReference type="InterPro" id="IPR050638">
    <property type="entry name" value="AA-Vitamin_Transporters"/>
</dbReference>
<evidence type="ECO:0000259" key="7">
    <source>
        <dbReference type="Pfam" id="PF00892"/>
    </source>
</evidence>
<feature type="domain" description="EamA" evidence="7">
    <location>
        <begin position="161"/>
        <end position="292"/>
    </location>
</feature>
<dbReference type="EMBL" id="QOQW01000008">
    <property type="protein sequence ID" value="RCK80108.1"/>
    <property type="molecule type" value="Genomic_DNA"/>
</dbReference>
<feature type="transmembrane region" description="Helical" evidence="6">
    <location>
        <begin position="44"/>
        <end position="66"/>
    </location>
</feature>
<feature type="transmembrane region" description="Helical" evidence="6">
    <location>
        <begin position="160"/>
        <end position="178"/>
    </location>
</feature>
<dbReference type="GO" id="GO:0016020">
    <property type="term" value="C:membrane"/>
    <property type="evidence" value="ECO:0007669"/>
    <property type="project" value="UniProtKB-SubCell"/>
</dbReference>
<feature type="transmembrane region" description="Helical" evidence="6">
    <location>
        <begin position="136"/>
        <end position="154"/>
    </location>
</feature>
<keyword evidence="3 6" id="KW-0812">Transmembrane</keyword>
<reference evidence="8 9" key="1">
    <citation type="submission" date="2018-05" db="EMBL/GenBank/DDBJ databases">
        <title>A metagenomic window into the 2 km-deep terrestrial subsurface aquifer revealed taxonomically and functionally diverse microbial community comprising novel uncultured bacterial lineages.</title>
        <authorList>
            <person name="Kadnikov V.V."/>
            <person name="Mardanov A.V."/>
            <person name="Beletsky A.V."/>
            <person name="Banks D."/>
            <person name="Pimenov N.V."/>
            <person name="Frank Y.A."/>
            <person name="Karnachuk O.V."/>
            <person name="Ravin N.V."/>
        </authorList>
    </citation>
    <scope>NUCLEOTIDE SEQUENCE [LARGE SCALE GENOMIC DNA]</scope>
    <source>
        <strain evidence="8">BY5</strain>
    </source>
</reference>
<accession>A0A367ZPQ0</accession>
<dbReference type="PANTHER" id="PTHR32322">
    <property type="entry name" value="INNER MEMBRANE TRANSPORTER"/>
    <property type="match status" value="1"/>
</dbReference>
<feature type="transmembrane region" description="Helical" evidence="6">
    <location>
        <begin position="221"/>
        <end position="241"/>
    </location>
</feature>
<organism evidence="8 9">
    <name type="scientific">Candidatus Ozemobacter sibiricus</name>
    <dbReference type="NCBI Taxonomy" id="2268124"/>
    <lineage>
        <taxon>Bacteria</taxon>
        <taxon>Candidatus Ozemobacteria</taxon>
        <taxon>Candidatus Ozemobacterales</taxon>
        <taxon>Candidatus Ozemobacteraceae</taxon>
        <taxon>Candidatus Ozemobacter</taxon>
    </lineage>
</organism>
<protein>
    <submittedName>
        <fullName evidence="8">Permease of the drug/metabolite transporter (DMT) superfamily</fullName>
    </submittedName>
</protein>
<dbReference type="InterPro" id="IPR000620">
    <property type="entry name" value="EamA_dom"/>
</dbReference>
<comment type="caution">
    <text evidence="8">The sequence shown here is derived from an EMBL/GenBank/DDBJ whole genome shotgun (WGS) entry which is preliminary data.</text>
</comment>
<evidence type="ECO:0000256" key="5">
    <source>
        <dbReference type="ARBA" id="ARBA00023136"/>
    </source>
</evidence>
<dbReference type="Proteomes" id="UP000252355">
    <property type="component" value="Unassembled WGS sequence"/>
</dbReference>
<feature type="transmembrane region" description="Helical" evidence="6">
    <location>
        <begin position="190"/>
        <end position="209"/>
    </location>
</feature>
<proteinExistence type="inferred from homology"/>
<keyword evidence="4 6" id="KW-1133">Transmembrane helix</keyword>
<name>A0A367ZPQ0_9BACT</name>
<evidence type="ECO:0000313" key="8">
    <source>
        <dbReference type="EMBL" id="RCK80108.1"/>
    </source>
</evidence>
<evidence type="ECO:0000256" key="1">
    <source>
        <dbReference type="ARBA" id="ARBA00004141"/>
    </source>
</evidence>
<feature type="transmembrane region" description="Helical" evidence="6">
    <location>
        <begin position="109"/>
        <end position="127"/>
    </location>
</feature>
<evidence type="ECO:0000313" key="9">
    <source>
        <dbReference type="Proteomes" id="UP000252355"/>
    </source>
</evidence>
<comment type="subcellular location">
    <subcellularLocation>
        <location evidence="1">Membrane</location>
        <topology evidence="1">Multi-pass membrane protein</topology>
    </subcellularLocation>
</comment>
<comment type="similarity">
    <text evidence="2">Belongs to the EamA transporter family.</text>
</comment>
<keyword evidence="5 6" id="KW-0472">Membrane</keyword>
<evidence type="ECO:0000256" key="2">
    <source>
        <dbReference type="ARBA" id="ARBA00007362"/>
    </source>
</evidence>
<evidence type="ECO:0000256" key="6">
    <source>
        <dbReference type="SAM" id="Phobius"/>
    </source>
</evidence>
<evidence type="ECO:0000256" key="3">
    <source>
        <dbReference type="ARBA" id="ARBA00022692"/>
    </source>
</evidence>